<sequence length="336" mass="37694">MKRLLISSPIIIICLAFLSFQEARQNNFTIRGRAQGTSYHVSYYHSKEIVSKYQIDSILEQIDYSMSLYVPNSLITQFNKSSKAGKLDAHFSNVLQKAFLISKDTKGIFDITVEPLLDAWGFSAVRRDSLPTKEKIDSLLPFVGMGKLKLEGNRLVKKQAAVQINVNGIAQGYTVDVLADFLKEHGIRNFFIELGGEIRAEGRKPDNSQFMIGIEGPLEKGISKVGIKHRIYLENMAVTTSGGYNQFVREDDKQYIHILNPTTGFPIESDILSITVLAKDAITADGYDNALMAMGMNEALRFLRNRPFIDAYIVYRTSDGIVQDTMTKGFKAIIKN</sequence>
<comment type="catalytic activity">
    <reaction evidence="10 11">
        <text>L-threonyl-[protein] + FAD = FMN-L-threonyl-[protein] + AMP + H(+)</text>
        <dbReference type="Rhea" id="RHEA:36847"/>
        <dbReference type="Rhea" id="RHEA-COMP:11060"/>
        <dbReference type="Rhea" id="RHEA-COMP:11061"/>
        <dbReference type="ChEBI" id="CHEBI:15378"/>
        <dbReference type="ChEBI" id="CHEBI:30013"/>
        <dbReference type="ChEBI" id="CHEBI:57692"/>
        <dbReference type="ChEBI" id="CHEBI:74257"/>
        <dbReference type="ChEBI" id="CHEBI:456215"/>
        <dbReference type="EC" id="2.7.1.180"/>
    </reaction>
</comment>
<evidence type="ECO:0000313" key="12">
    <source>
        <dbReference type="EMBL" id="MFB5946970.1"/>
    </source>
</evidence>
<evidence type="ECO:0000256" key="6">
    <source>
        <dbReference type="ARBA" id="ARBA00022723"/>
    </source>
</evidence>
<keyword evidence="6 11" id="KW-0479">Metal-binding</keyword>
<dbReference type="EC" id="2.7.1.180" evidence="2 11"/>
<keyword evidence="7 11" id="KW-0274">FAD</keyword>
<accession>A0ABV5CK75</accession>
<keyword evidence="4 11" id="KW-0285">Flavoprotein</keyword>
<comment type="caution">
    <text evidence="12">The sequence shown here is derived from an EMBL/GenBank/DDBJ whole genome shotgun (WGS) entry which is preliminary data.</text>
</comment>
<dbReference type="Proteomes" id="UP001580928">
    <property type="component" value="Unassembled WGS sequence"/>
</dbReference>
<dbReference type="InterPro" id="IPR003374">
    <property type="entry name" value="ApbE-like_sf"/>
</dbReference>
<dbReference type="SUPFAM" id="SSF143631">
    <property type="entry name" value="ApbE-like"/>
    <property type="match status" value="1"/>
</dbReference>
<evidence type="ECO:0000256" key="5">
    <source>
        <dbReference type="ARBA" id="ARBA00022679"/>
    </source>
</evidence>
<dbReference type="PIRSF" id="PIRSF006268">
    <property type="entry name" value="ApbE"/>
    <property type="match status" value="1"/>
</dbReference>
<dbReference type="EMBL" id="JBBVGT010000003">
    <property type="protein sequence ID" value="MFB5946970.1"/>
    <property type="molecule type" value="Genomic_DNA"/>
</dbReference>
<protein>
    <recommendedName>
        <fullName evidence="3 11">FAD:protein FMN transferase</fullName>
        <ecNumber evidence="2 11">2.7.1.180</ecNumber>
    </recommendedName>
    <alternativeName>
        <fullName evidence="9 11">Flavin transferase</fullName>
    </alternativeName>
</protein>
<proteinExistence type="inferred from homology"/>
<dbReference type="RefSeq" id="WP_375558499.1">
    <property type="nucleotide sequence ID" value="NZ_JBBVGT010000003.1"/>
</dbReference>
<dbReference type="PANTHER" id="PTHR30040:SF2">
    <property type="entry name" value="FAD:PROTEIN FMN TRANSFERASE"/>
    <property type="match status" value="1"/>
</dbReference>
<evidence type="ECO:0000313" key="13">
    <source>
        <dbReference type="Proteomes" id="UP001580928"/>
    </source>
</evidence>
<reference evidence="12 13" key="1">
    <citation type="submission" date="2024-04" db="EMBL/GenBank/DDBJ databases">
        <title>Albibacterium profundi sp. nov., isolated from sediment of the Challenger Deep of Mariana Trench.</title>
        <authorList>
            <person name="Wang Y."/>
        </authorList>
    </citation>
    <scope>NUCLEOTIDE SEQUENCE [LARGE SCALE GENOMIC DNA]</scope>
    <source>
        <strain evidence="12 13">RHL897</strain>
    </source>
</reference>
<evidence type="ECO:0000256" key="10">
    <source>
        <dbReference type="ARBA" id="ARBA00048540"/>
    </source>
</evidence>
<name>A0ABV5CK75_9SPHI</name>
<evidence type="ECO:0000256" key="7">
    <source>
        <dbReference type="ARBA" id="ARBA00022827"/>
    </source>
</evidence>
<evidence type="ECO:0000256" key="4">
    <source>
        <dbReference type="ARBA" id="ARBA00022630"/>
    </source>
</evidence>
<keyword evidence="13" id="KW-1185">Reference proteome</keyword>
<evidence type="ECO:0000256" key="8">
    <source>
        <dbReference type="ARBA" id="ARBA00022842"/>
    </source>
</evidence>
<comment type="similarity">
    <text evidence="11">Belongs to the ApbE family.</text>
</comment>
<dbReference type="PANTHER" id="PTHR30040">
    <property type="entry name" value="THIAMINE BIOSYNTHESIS LIPOPROTEIN APBE"/>
    <property type="match status" value="1"/>
</dbReference>
<evidence type="ECO:0000256" key="3">
    <source>
        <dbReference type="ARBA" id="ARBA00016337"/>
    </source>
</evidence>
<dbReference type="Pfam" id="PF02424">
    <property type="entry name" value="ApbE"/>
    <property type="match status" value="1"/>
</dbReference>
<dbReference type="Gene3D" id="3.10.520.10">
    <property type="entry name" value="ApbE-like domains"/>
    <property type="match status" value="1"/>
</dbReference>
<keyword evidence="5 11" id="KW-0808">Transferase</keyword>
<organism evidence="12 13">
    <name type="scientific">Albibacterium profundi</name>
    <dbReference type="NCBI Taxonomy" id="3134906"/>
    <lineage>
        <taxon>Bacteria</taxon>
        <taxon>Pseudomonadati</taxon>
        <taxon>Bacteroidota</taxon>
        <taxon>Sphingobacteriia</taxon>
        <taxon>Sphingobacteriales</taxon>
        <taxon>Sphingobacteriaceae</taxon>
        <taxon>Albibacterium</taxon>
    </lineage>
</organism>
<evidence type="ECO:0000256" key="1">
    <source>
        <dbReference type="ARBA" id="ARBA00001946"/>
    </source>
</evidence>
<evidence type="ECO:0000256" key="11">
    <source>
        <dbReference type="PIRNR" id="PIRNR006268"/>
    </source>
</evidence>
<gene>
    <name evidence="12" type="ORF">WKR92_14145</name>
</gene>
<dbReference type="GO" id="GO:0016740">
    <property type="term" value="F:transferase activity"/>
    <property type="evidence" value="ECO:0007669"/>
    <property type="project" value="UniProtKB-KW"/>
</dbReference>
<evidence type="ECO:0000256" key="2">
    <source>
        <dbReference type="ARBA" id="ARBA00011955"/>
    </source>
</evidence>
<dbReference type="InterPro" id="IPR024932">
    <property type="entry name" value="ApbE"/>
</dbReference>
<comment type="cofactor">
    <cofactor evidence="1">
        <name>Mg(2+)</name>
        <dbReference type="ChEBI" id="CHEBI:18420"/>
    </cofactor>
</comment>
<keyword evidence="8 11" id="KW-0460">Magnesium</keyword>
<evidence type="ECO:0000256" key="9">
    <source>
        <dbReference type="ARBA" id="ARBA00031306"/>
    </source>
</evidence>